<dbReference type="InterPro" id="IPR043166">
    <property type="entry name" value="LarA-like_C"/>
</dbReference>
<dbReference type="PANTHER" id="PTHR33171">
    <property type="entry name" value="LAR_N DOMAIN-CONTAINING PROTEIN"/>
    <property type="match status" value="1"/>
</dbReference>
<dbReference type="InterPro" id="IPR048068">
    <property type="entry name" value="LarA-like"/>
</dbReference>
<dbReference type="InterPro" id="IPR018657">
    <property type="entry name" value="LarA-like_N"/>
</dbReference>
<dbReference type="OrthoDB" id="9770545at2"/>
<dbReference type="AlphaFoldDB" id="A0A5B8XTV5"/>
<protein>
    <submittedName>
        <fullName evidence="2">DUF2088 domain-containing protein</fullName>
    </submittedName>
</protein>
<feature type="domain" description="LarA-like N-terminal" evidence="1">
    <location>
        <begin position="3"/>
        <end position="143"/>
    </location>
</feature>
<name>A0A5B8XTV5_9DELT</name>
<organism evidence="2 3">
    <name type="scientific">Microvenator marinus</name>
    <dbReference type="NCBI Taxonomy" id="2600177"/>
    <lineage>
        <taxon>Bacteria</taxon>
        <taxon>Deltaproteobacteria</taxon>
        <taxon>Bradymonadales</taxon>
        <taxon>Microvenatoraceae</taxon>
        <taxon>Microvenator</taxon>
    </lineage>
</organism>
<dbReference type="Gene3D" id="3.40.50.11440">
    <property type="match status" value="1"/>
</dbReference>
<proteinExistence type="predicted"/>
<dbReference type="PANTHER" id="PTHR33171:SF17">
    <property type="entry name" value="LARA-LIKE N-TERMINAL DOMAIN-CONTAINING PROTEIN"/>
    <property type="match status" value="1"/>
</dbReference>
<dbReference type="RefSeq" id="WP_146960675.1">
    <property type="nucleotide sequence ID" value="NZ_CP042467.1"/>
</dbReference>
<dbReference type="Pfam" id="PF09861">
    <property type="entry name" value="Lar_N"/>
    <property type="match status" value="1"/>
</dbReference>
<evidence type="ECO:0000259" key="1">
    <source>
        <dbReference type="Pfam" id="PF09861"/>
    </source>
</evidence>
<dbReference type="Proteomes" id="UP000321595">
    <property type="component" value="Chromosome"/>
</dbReference>
<accession>A0A5B8XTV5</accession>
<sequence length="360" mass="38455">MLITIPDYTRPLNIPAVLSETLKDLRESGTNLSSVKVMVGLGLHRPLTPNEKQPILDVTRAHGLEASQVLENHPHAQDLICVSEDPPAYFSPHVVNAPEILTIGVVEPHQYAGFSGGAKGVVIGCGGARTIQHLHSLSMLARPGVGVGITQGNPFLETLWEIAGLLPPIRGRFWVPEANGEGGWFEGPAKEAHHNACEYAKTVHFQEVEPQDWLLLKVPPSKASNFYQASRAATYAALVARPAIKPGGWIFVEASCPEGFGAGEGERAAAERAMLGVDELLRQLRSPSPPQTSGGAQRAYVLALALERAKIGLVGAPRIPELEHLGIPQFDSLEGLCEGSGLVVDSPFHRVPMCTSGLTG</sequence>
<evidence type="ECO:0000313" key="2">
    <source>
        <dbReference type="EMBL" id="QED28338.1"/>
    </source>
</evidence>
<keyword evidence="3" id="KW-1185">Reference proteome</keyword>
<dbReference type="EMBL" id="CP042467">
    <property type="protein sequence ID" value="QED28338.1"/>
    <property type="molecule type" value="Genomic_DNA"/>
</dbReference>
<reference evidence="2 3" key="1">
    <citation type="submission" date="2019-08" db="EMBL/GenBank/DDBJ databases">
        <authorList>
            <person name="Liang Q."/>
        </authorList>
    </citation>
    <scope>NUCLEOTIDE SEQUENCE [LARGE SCALE GENOMIC DNA]</scope>
    <source>
        <strain evidence="2 3">V1718</strain>
    </source>
</reference>
<dbReference type="Gene3D" id="3.90.226.30">
    <property type="match status" value="1"/>
</dbReference>
<gene>
    <name evidence="2" type="ORF">FRD01_14075</name>
</gene>
<evidence type="ECO:0000313" key="3">
    <source>
        <dbReference type="Proteomes" id="UP000321595"/>
    </source>
</evidence>
<dbReference type="GO" id="GO:0050043">
    <property type="term" value="F:lactate racemase activity"/>
    <property type="evidence" value="ECO:0007669"/>
    <property type="project" value="InterPro"/>
</dbReference>
<dbReference type="KEGG" id="bbae:FRD01_14075"/>